<organism evidence="1 2">
    <name type="scientific">Candolleomyces eurysporus</name>
    <dbReference type="NCBI Taxonomy" id="2828524"/>
    <lineage>
        <taxon>Eukaryota</taxon>
        <taxon>Fungi</taxon>
        <taxon>Dikarya</taxon>
        <taxon>Basidiomycota</taxon>
        <taxon>Agaricomycotina</taxon>
        <taxon>Agaricomycetes</taxon>
        <taxon>Agaricomycetidae</taxon>
        <taxon>Agaricales</taxon>
        <taxon>Agaricineae</taxon>
        <taxon>Psathyrellaceae</taxon>
        <taxon>Candolleomyces</taxon>
    </lineage>
</organism>
<evidence type="ECO:0000313" key="2">
    <source>
        <dbReference type="Proteomes" id="UP001140091"/>
    </source>
</evidence>
<protein>
    <recommendedName>
        <fullName evidence="3">BTB domain-containing protein</fullName>
    </recommendedName>
</protein>
<dbReference type="OrthoDB" id="3238373at2759"/>
<gene>
    <name evidence="1" type="ORF">H1R20_g6725</name>
</gene>
<accession>A0A9W8J933</accession>
<name>A0A9W8J933_9AGAR</name>
<comment type="caution">
    <text evidence="1">The sequence shown here is derived from an EMBL/GenBank/DDBJ whole genome shotgun (WGS) entry which is preliminary data.</text>
</comment>
<feature type="non-terminal residue" evidence="1">
    <location>
        <position position="1"/>
    </location>
</feature>
<reference evidence="1" key="1">
    <citation type="submission" date="2022-06" db="EMBL/GenBank/DDBJ databases">
        <title>Genome Sequence of Candolleomyces eurysporus.</title>
        <authorList>
            <person name="Buettner E."/>
        </authorList>
    </citation>
    <scope>NUCLEOTIDE SEQUENCE</scope>
    <source>
        <strain evidence="1">VTCC 930004</strain>
    </source>
</reference>
<evidence type="ECO:0008006" key="3">
    <source>
        <dbReference type="Google" id="ProtNLM"/>
    </source>
</evidence>
<proteinExistence type="predicted"/>
<dbReference type="AlphaFoldDB" id="A0A9W8J933"/>
<dbReference type="EMBL" id="JANBPK010000844">
    <property type="protein sequence ID" value="KAJ2930377.1"/>
    <property type="molecule type" value="Genomic_DNA"/>
</dbReference>
<keyword evidence="2" id="KW-1185">Reference proteome</keyword>
<dbReference type="Proteomes" id="UP001140091">
    <property type="component" value="Unassembled WGS sequence"/>
</dbReference>
<evidence type="ECO:0000313" key="1">
    <source>
        <dbReference type="EMBL" id="KAJ2930377.1"/>
    </source>
</evidence>
<sequence>MSNTHAPGKKATTAISRPKPIRWGGTVFFKVCTKAERSQVEEIVFEAPRYRFTEHSEVFENMFHLPTGSDGDVEGRDEEHPIMLDGYKANDFSALMKVLYPEPHIMVSGSYGLSKEEWVGVLALSTAE</sequence>